<dbReference type="Pfam" id="PF01490">
    <property type="entry name" value="Aa_trans"/>
    <property type="match status" value="1"/>
</dbReference>
<evidence type="ECO:0000256" key="5">
    <source>
        <dbReference type="SAM" id="Phobius"/>
    </source>
</evidence>
<name>A0A7G2CL55_9TRYP</name>
<dbReference type="GO" id="GO:0016020">
    <property type="term" value="C:membrane"/>
    <property type="evidence" value="ECO:0007669"/>
    <property type="project" value="UniProtKB-SubCell"/>
</dbReference>
<dbReference type="GO" id="GO:0005737">
    <property type="term" value="C:cytoplasm"/>
    <property type="evidence" value="ECO:0007669"/>
    <property type="project" value="TreeGrafter"/>
</dbReference>
<feature type="transmembrane region" description="Helical" evidence="5">
    <location>
        <begin position="319"/>
        <end position="341"/>
    </location>
</feature>
<feature type="transmembrane region" description="Helical" evidence="5">
    <location>
        <begin position="164"/>
        <end position="187"/>
    </location>
</feature>
<keyword evidence="3 5" id="KW-1133">Transmembrane helix</keyword>
<keyword evidence="4 5" id="KW-0472">Membrane</keyword>
<feature type="transmembrane region" description="Helical" evidence="5">
    <location>
        <begin position="72"/>
        <end position="96"/>
    </location>
</feature>
<evidence type="ECO:0000256" key="2">
    <source>
        <dbReference type="ARBA" id="ARBA00022692"/>
    </source>
</evidence>
<dbReference type="PANTHER" id="PTHR22950">
    <property type="entry name" value="AMINO ACID TRANSPORTER"/>
    <property type="match status" value="1"/>
</dbReference>
<dbReference type="InterPro" id="IPR013057">
    <property type="entry name" value="AA_transpt_TM"/>
</dbReference>
<dbReference type="PANTHER" id="PTHR22950:SF369">
    <property type="entry name" value="ACID TRANSPORTER 1, PUTATIVE-RELATED"/>
    <property type="match status" value="1"/>
</dbReference>
<dbReference type="AlphaFoldDB" id="A0A7G2CL55"/>
<feature type="transmembrane region" description="Helical" evidence="5">
    <location>
        <begin position="292"/>
        <end position="313"/>
    </location>
</feature>
<dbReference type="EMBL" id="LR877156">
    <property type="protein sequence ID" value="CAD2218972.1"/>
    <property type="molecule type" value="Genomic_DNA"/>
</dbReference>
<feature type="domain" description="Amino acid transporter transmembrane" evidence="6">
    <location>
        <begin position="2"/>
        <end position="378"/>
    </location>
</feature>
<keyword evidence="8" id="KW-1185">Reference proteome</keyword>
<gene>
    <name evidence="7" type="ORF">ADEAN_000646500</name>
</gene>
<organism evidence="7 8">
    <name type="scientific">Angomonas deanei</name>
    <dbReference type="NCBI Taxonomy" id="59799"/>
    <lineage>
        <taxon>Eukaryota</taxon>
        <taxon>Discoba</taxon>
        <taxon>Euglenozoa</taxon>
        <taxon>Kinetoplastea</taxon>
        <taxon>Metakinetoplastina</taxon>
        <taxon>Trypanosomatida</taxon>
        <taxon>Trypanosomatidae</taxon>
        <taxon>Strigomonadinae</taxon>
        <taxon>Angomonas</taxon>
    </lineage>
</organism>
<sequence length="382" mass="42577">MVFSFGCCVGYVVSVMDLFKPIFDEASMKKPDNKSLKYFASTDGRRLLAFLIWLVFMVPLVIPRHIDTLRFASFAAIMFMVYFCIIIIVHSCLYGLKIHKEHVVISHAVNPTGEEVYLFRTGSAATYELGTFCFSYICQVNAVEVFWDMRPEVRNVNGFTKAGALGIMICTIIYIMVSIFGYFDFGADKLGSNSLLLLYNPLEEPEVMIAYIGVLIKLIVAYALLHLGCRNSVYYMIGWTEKYREERATVPVVEATLNSPDFTADDIEQFKSEVGEGDEDHHRRTFVDNIPLWRHLVAVVALSGVILVCGLFIPNIGIVFGFAGSICGGFLGFIFPALILMYSGDFSLRKVGLTLYIVTYVLLISGVCAVVFGTGAAILKLV</sequence>
<evidence type="ECO:0000256" key="4">
    <source>
        <dbReference type="ARBA" id="ARBA00023136"/>
    </source>
</evidence>
<proteinExistence type="predicted"/>
<evidence type="ECO:0000313" key="7">
    <source>
        <dbReference type="EMBL" id="CAD2218972.1"/>
    </source>
</evidence>
<evidence type="ECO:0000259" key="6">
    <source>
        <dbReference type="Pfam" id="PF01490"/>
    </source>
</evidence>
<evidence type="ECO:0000256" key="1">
    <source>
        <dbReference type="ARBA" id="ARBA00004141"/>
    </source>
</evidence>
<dbReference type="VEuPathDB" id="TriTrypDB:ADEAN_000646500"/>
<feature type="transmembrane region" description="Helical" evidence="5">
    <location>
        <begin position="353"/>
        <end position="379"/>
    </location>
</feature>
<dbReference type="GO" id="GO:0015179">
    <property type="term" value="F:L-amino acid transmembrane transporter activity"/>
    <property type="evidence" value="ECO:0007669"/>
    <property type="project" value="TreeGrafter"/>
</dbReference>
<dbReference type="OrthoDB" id="263944at2759"/>
<feature type="transmembrane region" description="Helical" evidence="5">
    <location>
        <begin position="207"/>
        <end position="227"/>
    </location>
</feature>
<feature type="transmembrane region" description="Helical" evidence="5">
    <location>
        <begin position="47"/>
        <end position="66"/>
    </location>
</feature>
<evidence type="ECO:0000313" key="8">
    <source>
        <dbReference type="Proteomes" id="UP000515908"/>
    </source>
</evidence>
<protein>
    <submittedName>
        <fullName evidence="7">Transmembrane amino acid transporter protein, putative</fullName>
    </submittedName>
</protein>
<accession>A0A7G2CL55</accession>
<keyword evidence="2 5" id="KW-0812">Transmembrane</keyword>
<evidence type="ECO:0000256" key="3">
    <source>
        <dbReference type="ARBA" id="ARBA00022989"/>
    </source>
</evidence>
<dbReference type="Proteomes" id="UP000515908">
    <property type="component" value="Chromosome 12"/>
</dbReference>
<comment type="subcellular location">
    <subcellularLocation>
        <location evidence="1">Membrane</location>
        <topology evidence="1">Multi-pass membrane protein</topology>
    </subcellularLocation>
</comment>
<reference evidence="7 8" key="1">
    <citation type="submission" date="2020-08" db="EMBL/GenBank/DDBJ databases">
        <authorList>
            <person name="Newling K."/>
            <person name="Davey J."/>
            <person name="Forrester S."/>
        </authorList>
    </citation>
    <scope>NUCLEOTIDE SEQUENCE [LARGE SCALE GENOMIC DNA]</scope>
    <source>
        <strain evidence="8">Crithidia deanei Carvalho (ATCC PRA-265)</strain>
    </source>
</reference>